<organism evidence="1 2">
    <name type="scientific">Actinoalloteichus caeruleus DSM 43889</name>
    <dbReference type="NCBI Taxonomy" id="1120930"/>
    <lineage>
        <taxon>Bacteria</taxon>
        <taxon>Bacillati</taxon>
        <taxon>Actinomycetota</taxon>
        <taxon>Actinomycetes</taxon>
        <taxon>Pseudonocardiales</taxon>
        <taxon>Pseudonocardiaceae</taxon>
        <taxon>Actinoalloteichus</taxon>
        <taxon>Actinoalloteichus cyanogriseus</taxon>
    </lineage>
</organism>
<comment type="caution">
    <text evidence="1">The sequence shown here is derived from an EMBL/GenBank/DDBJ whole genome shotgun (WGS) entry which is preliminary data.</text>
</comment>
<accession>A0ABT1JF47</accession>
<evidence type="ECO:0000313" key="2">
    <source>
        <dbReference type="Proteomes" id="UP000791080"/>
    </source>
</evidence>
<proteinExistence type="predicted"/>
<evidence type="ECO:0000313" key="1">
    <source>
        <dbReference type="EMBL" id="MCP2330401.1"/>
    </source>
</evidence>
<keyword evidence="2" id="KW-1185">Reference proteome</keyword>
<protein>
    <submittedName>
        <fullName evidence="1">Uncharacterized protein</fullName>
    </submittedName>
</protein>
<gene>
    <name evidence="1" type="ORF">G443_000671</name>
</gene>
<name>A0ABT1JF47_ACTCY</name>
<dbReference type="RefSeq" id="WP_016698265.1">
    <property type="nucleotide sequence ID" value="NZ_AUBJ02000001.1"/>
</dbReference>
<sequence>MTEFAVAGDAPAVALTHVVALYDPSDNRVVHLHHVVVLEGARRITREEAEREAVDKARELGRDTARLRSLYLDTPLPEEPGVPHVDTATGRVLAVHVEAAP</sequence>
<dbReference type="EMBL" id="AUBJ02000001">
    <property type="protein sequence ID" value="MCP2330401.1"/>
    <property type="molecule type" value="Genomic_DNA"/>
</dbReference>
<reference evidence="1 2" key="1">
    <citation type="submission" date="2022-06" db="EMBL/GenBank/DDBJ databases">
        <title>Genomic Encyclopedia of Type Strains, Phase I: the one thousand microbial genomes (KMG-I) project.</title>
        <authorList>
            <person name="Kyrpides N."/>
        </authorList>
    </citation>
    <scope>NUCLEOTIDE SEQUENCE [LARGE SCALE GENOMIC DNA]</scope>
    <source>
        <strain evidence="1 2">DSM 43889</strain>
    </source>
</reference>
<dbReference type="Proteomes" id="UP000791080">
    <property type="component" value="Unassembled WGS sequence"/>
</dbReference>